<protein>
    <submittedName>
        <fullName evidence="2">Uncharacterized protein</fullName>
    </submittedName>
</protein>
<name>A0A6J5REU3_9CAUD</name>
<keyword evidence="1" id="KW-1133">Transmembrane helix</keyword>
<reference evidence="2" key="1">
    <citation type="submission" date="2020-05" db="EMBL/GenBank/DDBJ databases">
        <authorList>
            <person name="Chiriac C."/>
            <person name="Salcher M."/>
            <person name="Ghai R."/>
            <person name="Kavagutti S V."/>
        </authorList>
    </citation>
    <scope>NUCLEOTIDE SEQUENCE</scope>
</reference>
<sequence length="82" mass="9068">MLGLELLAGLLIGHVIVVTINLLVMFIFDMCVALAELRRLVGRLCRWAMAHPFFCRWGGGLVSPCRARLARLSNARLVADCS</sequence>
<evidence type="ECO:0000313" key="2">
    <source>
        <dbReference type="EMBL" id="CAB4192847.1"/>
    </source>
</evidence>
<proteinExistence type="predicted"/>
<feature type="transmembrane region" description="Helical" evidence="1">
    <location>
        <begin position="6"/>
        <end position="34"/>
    </location>
</feature>
<organism evidence="2">
    <name type="scientific">uncultured Caudovirales phage</name>
    <dbReference type="NCBI Taxonomy" id="2100421"/>
    <lineage>
        <taxon>Viruses</taxon>
        <taxon>Duplodnaviria</taxon>
        <taxon>Heunggongvirae</taxon>
        <taxon>Uroviricota</taxon>
        <taxon>Caudoviricetes</taxon>
        <taxon>Peduoviridae</taxon>
        <taxon>Maltschvirus</taxon>
        <taxon>Maltschvirus maltsch</taxon>
    </lineage>
</organism>
<dbReference type="EMBL" id="LR797181">
    <property type="protein sequence ID" value="CAB4192847.1"/>
    <property type="molecule type" value="Genomic_DNA"/>
</dbReference>
<keyword evidence="1" id="KW-0812">Transmembrane</keyword>
<accession>A0A6J5REU3</accession>
<gene>
    <name evidence="2" type="ORF">UFOVP1244_104</name>
</gene>
<evidence type="ECO:0000256" key="1">
    <source>
        <dbReference type="SAM" id="Phobius"/>
    </source>
</evidence>
<keyword evidence="1" id="KW-0472">Membrane</keyword>